<dbReference type="Gene3D" id="3.40.50.300">
    <property type="entry name" value="P-loop containing nucleotide triphosphate hydrolases"/>
    <property type="match status" value="1"/>
</dbReference>
<feature type="region of interest" description="Disordered" evidence="1">
    <location>
        <begin position="55"/>
        <end position="98"/>
    </location>
</feature>
<keyword evidence="3" id="KW-1185">Reference proteome</keyword>
<evidence type="ECO:0000256" key="1">
    <source>
        <dbReference type="SAM" id="MobiDB-lite"/>
    </source>
</evidence>
<dbReference type="Proteomes" id="UP000324091">
    <property type="component" value="Chromosome 15"/>
</dbReference>
<accession>A0A5C6P3B7</accession>
<reference evidence="2 3" key="1">
    <citation type="submission" date="2019-04" db="EMBL/GenBank/DDBJ databases">
        <title>Chromosome genome assembly for Takifugu flavidus.</title>
        <authorList>
            <person name="Xiao S."/>
        </authorList>
    </citation>
    <scope>NUCLEOTIDE SEQUENCE [LARGE SCALE GENOMIC DNA]</scope>
    <source>
        <strain evidence="2">HTHZ2018</strain>
        <tissue evidence="2">Muscle</tissue>
    </source>
</reference>
<protein>
    <submittedName>
        <fullName evidence="2">Disks large-like protein 1</fullName>
    </submittedName>
</protein>
<organism evidence="2 3">
    <name type="scientific">Takifugu flavidus</name>
    <name type="common">sansaifugu</name>
    <dbReference type="NCBI Taxonomy" id="433684"/>
    <lineage>
        <taxon>Eukaryota</taxon>
        <taxon>Metazoa</taxon>
        <taxon>Chordata</taxon>
        <taxon>Craniata</taxon>
        <taxon>Vertebrata</taxon>
        <taxon>Euteleostomi</taxon>
        <taxon>Actinopterygii</taxon>
        <taxon>Neopterygii</taxon>
        <taxon>Teleostei</taxon>
        <taxon>Neoteleostei</taxon>
        <taxon>Acanthomorphata</taxon>
        <taxon>Eupercaria</taxon>
        <taxon>Tetraodontiformes</taxon>
        <taxon>Tetradontoidea</taxon>
        <taxon>Tetraodontidae</taxon>
        <taxon>Takifugu</taxon>
    </lineage>
</organism>
<dbReference type="InterPro" id="IPR027417">
    <property type="entry name" value="P-loop_NTPase"/>
</dbReference>
<comment type="caution">
    <text evidence="2">The sequence shown here is derived from an EMBL/GenBank/DDBJ whole genome shotgun (WGS) entry which is preliminary data.</text>
</comment>
<proteinExistence type="predicted"/>
<dbReference type="EMBL" id="RHFK02000007">
    <property type="protein sequence ID" value="TWW73231.1"/>
    <property type="molecule type" value="Genomic_DNA"/>
</dbReference>
<evidence type="ECO:0000313" key="2">
    <source>
        <dbReference type="EMBL" id="TWW73231.1"/>
    </source>
</evidence>
<gene>
    <name evidence="2" type="ORF">D4764_15G0006250</name>
</gene>
<sequence length="142" mass="15985">MFQTGDRLIVQSRDRLIVQSGDRLIVQTGDRLMFQTGDRLIVQSGDQLIVQTGDQLIPDRRSADHPTGDQLISGLESADRPDRRSADSRPEIGRSSSAWSDFMNSSRAIVQGDTLEEIYEQVKQLIEDHSGSFIWIPSKEKL</sequence>
<name>A0A5C6P3B7_9TELE</name>
<dbReference type="AlphaFoldDB" id="A0A5C6P3B7"/>
<evidence type="ECO:0000313" key="3">
    <source>
        <dbReference type="Proteomes" id="UP000324091"/>
    </source>
</evidence>
<feature type="compositionally biased region" description="Basic and acidic residues" evidence="1">
    <location>
        <begin position="77"/>
        <end position="92"/>
    </location>
</feature>
<feature type="compositionally biased region" description="Basic and acidic residues" evidence="1">
    <location>
        <begin position="57"/>
        <end position="67"/>
    </location>
</feature>